<evidence type="ECO:0000256" key="8">
    <source>
        <dbReference type="ARBA" id="ARBA00022989"/>
    </source>
</evidence>
<evidence type="ECO:0000256" key="12">
    <source>
        <dbReference type="SAM" id="Phobius"/>
    </source>
</evidence>
<feature type="region of interest" description="Disordered" evidence="11">
    <location>
        <begin position="245"/>
        <end position="287"/>
    </location>
</feature>
<evidence type="ECO:0000256" key="6">
    <source>
        <dbReference type="ARBA" id="ARBA00022824"/>
    </source>
</evidence>
<protein>
    <submittedName>
        <fullName evidence="13">Store-operated calcium entry-associated regulatory factor</fullName>
    </submittedName>
</protein>
<dbReference type="Pfam" id="PF06682">
    <property type="entry name" value="SARAF"/>
    <property type="match status" value="1"/>
</dbReference>
<evidence type="ECO:0000256" key="9">
    <source>
        <dbReference type="ARBA" id="ARBA00023065"/>
    </source>
</evidence>
<evidence type="ECO:0000256" key="11">
    <source>
        <dbReference type="SAM" id="MobiDB-lite"/>
    </source>
</evidence>
<evidence type="ECO:0000256" key="10">
    <source>
        <dbReference type="ARBA" id="ARBA00023136"/>
    </source>
</evidence>
<dbReference type="InterPro" id="IPR009567">
    <property type="entry name" value="SARAF"/>
</dbReference>
<reference evidence="13 14" key="1">
    <citation type="submission" date="2020-04" db="EMBL/GenBank/DDBJ databases">
        <title>Advantages and limits of metagenomic assembly and binning of a giant virus.</title>
        <authorList>
            <person name="Schulz F."/>
            <person name="Andreani J."/>
            <person name="Francis R."/>
            <person name="Boudjemaa H."/>
            <person name="Bou Khalil J.Y."/>
            <person name="Lee J."/>
            <person name="La Scola B."/>
            <person name="Woyke T."/>
        </authorList>
    </citation>
    <scope>NUCLEOTIDE SEQUENCE [LARGE SCALE GENOMIC DNA]</scope>
    <source>
        <strain evidence="13 14">FV1/VV64</strain>
    </source>
</reference>
<feature type="compositionally biased region" description="Low complexity" evidence="11">
    <location>
        <begin position="267"/>
        <end position="279"/>
    </location>
</feature>
<organism evidence="13 14">
    <name type="scientific">Fadolivirus FV1/VV64</name>
    <dbReference type="NCBI Taxonomy" id="3070911"/>
    <lineage>
        <taxon>Viruses</taxon>
        <taxon>Varidnaviria</taxon>
        <taxon>Bamfordvirae</taxon>
        <taxon>Nucleocytoviricota</taxon>
        <taxon>Megaviricetes</taxon>
        <taxon>Imitervirales</taxon>
        <taxon>Mimiviridae</taxon>
        <taxon>Klosneuvirinae</taxon>
        <taxon>Fadolivirus</taxon>
        <taxon>Fadolivirus algeromassiliense</taxon>
    </lineage>
</organism>
<evidence type="ECO:0000256" key="1">
    <source>
        <dbReference type="ARBA" id="ARBA00004115"/>
    </source>
</evidence>
<keyword evidence="9" id="KW-0406">Ion transport</keyword>
<evidence type="ECO:0000313" key="13">
    <source>
        <dbReference type="EMBL" id="QKF93914.1"/>
    </source>
</evidence>
<dbReference type="GO" id="GO:0006816">
    <property type="term" value="P:calcium ion transport"/>
    <property type="evidence" value="ECO:0007669"/>
    <property type="project" value="UniProtKB-KW"/>
</dbReference>
<sequence length="287" mass="31742">MKLLLFYLCLLFCSQTIYAVHQKVLLKDVNVLTLQQGQFTTGRRGSPVPQLKCVGGTAWREADKIQTVQCTNTGFDGRDYNWKCEAQMDKALKFGKVAVSCEGYDYPDDSYVLVGSCGLEYTLDYTGHQTIPNVQPPRVHQRITTTTTHYNTEDALVTLFTVFFALICMVFVVSCCCTPTPSRVYIPPVNPDMPPRVYGPMDRYVVPISPVTPVVVTQPSTTSSFVDGMIVGSALSHRNVPTHTHTETIISDSGSYSPGPFSRRDTSSYSTSDNTHTSTGYGGTNRR</sequence>
<evidence type="ECO:0000256" key="4">
    <source>
        <dbReference type="ARBA" id="ARBA00022692"/>
    </source>
</evidence>
<keyword evidence="10 12" id="KW-0472">Membrane</keyword>
<comment type="subcellular location">
    <subcellularLocation>
        <location evidence="1">Endoplasmic reticulum membrane</location>
        <topology evidence="1">Single-pass type I membrane protein</topology>
    </subcellularLocation>
</comment>
<keyword evidence="8 12" id="KW-1133">Transmembrane helix</keyword>
<name>A0A7D3UVB7_9VIRU</name>
<evidence type="ECO:0000256" key="5">
    <source>
        <dbReference type="ARBA" id="ARBA00022729"/>
    </source>
</evidence>
<feature type="compositionally biased region" description="Polar residues" evidence="11">
    <location>
        <begin position="245"/>
        <end position="256"/>
    </location>
</feature>
<evidence type="ECO:0000256" key="3">
    <source>
        <dbReference type="ARBA" id="ARBA00022568"/>
    </source>
</evidence>
<proteinExistence type="predicted"/>
<keyword evidence="4 12" id="KW-0812">Transmembrane</keyword>
<gene>
    <name evidence="13" type="ORF">Fadolivirus_1_456</name>
</gene>
<evidence type="ECO:0000313" key="14">
    <source>
        <dbReference type="Proteomes" id="UP001162001"/>
    </source>
</evidence>
<keyword evidence="7" id="KW-0106">Calcium</keyword>
<dbReference type="PANTHER" id="PTHR15929:SF0">
    <property type="entry name" value="STORE-OPERATED CALCIUM ENTRY-ASSOCIATED REGULATORY FACTOR"/>
    <property type="match status" value="1"/>
</dbReference>
<keyword evidence="3" id="KW-0109">Calcium transport</keyword>
<dbReference type="PANTHER" id="PTHR15929">
    <property type="entry name" value="STORE-OPERATED CALCIUM ENTRY-ASSOCIATED REGULATORY FACTOR"/>
    <property type="match status" value="1"/>
</dbReference>
<keyword evidence="2" id="KW-0813">Transport</keyword>
<accession>A0A7D3UVB7</accession>
<keyword evidence="14" id="KW-1185">Reference proteome</keyword>
<keyword evidence="5" id="KW-0732">Signal</keyword>
<dbReference type="Proteomes" id="UP001162001">
    <property type="component" value="Segment"/>
</dbReference>
<feature type="transmembrane region" description="Helical" evidence="12">
    <location>
        <begin position="155"/>
        <end position="177"/>
    </location>
</feature>
<keyword evidence="6" id="KW-0256">Endoplasmic reticulum</keyword>
<dbReference type="GO" id="GO:2001256">
    <property type="term" value="P:regulation of store-operated calcium entry"/>
    <property type="evidence" value="ECO:0007669"/>
    <property type="project" value="InterPro"/>
</dbReference>
<dbReference type="EMBL" id="MT418680">
    <property type="protein sequence ID" value="QKF93914.1"/>
    <property type="molecule type" value="Genomic_DNA"/>
</dbReference>
<evidence type="ECO:0000256" key="2">
    <source>
        <dbReference type="ARBA" id="ARBA00022448"/>
    </source>
</evidence>
<evidence type="ECO:0000256" key="7">
    <source>
        <dbReference type="ARBA" id="ARBA00022837"/>
    </source>
</evidence>